<evidence type="ECO:0000313" key="2">
    <source>
        <dbReference type="Proteomes" id="UP000724584"/>
    </source>
</evidence>
<dbReference type="Proteomes" id="UP000724584">
    <property type="component" value="Unassembled WGS sequence"/>
</dbReference>
<evidence type="ECO:0000313" key="1">
    <source>
        <dbReference type="EMBL" id="KAH6650708.1"/>
    </source>
</evidence>
<organism evidence="1 2">
    <name type="scientific">Chaetomium tenue</name>
    <dbReference type="NCBI Taxonomy" id="1854479"/>
    <lineage>
        <taxon>Eukaryota</taxon>
        <taxon>Fungi</taxon>
        <taxon>Dikarya</taxon>
        <taxon>Ascomycota</taxon>
        <taxon>Pezizomycotina</taxon>
        <taxon>Sordariomycetes</taxon>
        <taxon>Sordariomycetidae</taxon>
        <taxon>Sordariales</taxon>
        <taxon>Chaetomiaceae</taxon>
        <taxon>Chaetomium</taxon>
    </lineage>
</organism>
<name>A0ACB7PS99_9PEZI</name>
<sequence>MVTNNLIPDMMPAHYWSHPIHSAPLRQGQGTYGTVLPHRSTPTPHGPSGARASAVLDSTSSGMRRQSLATPAPPSTCNANPMKSTSAKSNEASNGPPNGEEDAQVLGPGPLKTTAAASTPQKPIRRRMRMITSCLECRRRKLKCEKKHPCHNCKRFQRECVYLGPNLDEASQQRLTEIKEKVGSLERQLERDVAKGATSRRSGSGSPDDGSDPQHQRFVADDVENDLGEERELQITPMVALDLTYDDYSDGNGTDDLIDLGIRVGKMRITERIGGLNRPRISEEIQAGIADTQNQMYGTQSAFVVNGGLQDVLDIPDFLKPGDSYLAPTSGFFFGQFTESPTLLSLLPPIELGHRLMHRYLEAVHPIARCVHRSSFEGIYTSFWEEVRQGIEPRASVQAVVFAAWFSAAVSVDDSFCRGQDCSKAQLVLHMKIGTETALSKANFLSTTRFETLQGFVMYLLPLCRDEISRAHSVLVGAAVRVAECMGLHRDGSAYGLTPLETQVRRLVWHQLCFLDVRTCEAQGPKPAIRREDYDTKMPFNCEEDQLTPQATVWPAPAEAWTSMLLPIMRSEINEMMRNIWTDRRKLENRKTTLTAMLTRVENFRKRMLEKYSRQLDDRVPIQMYARLVMELLIFRLHVMVLHPFHSNAADPLPEKLSGLLVTSGVMIIEIAIRLETNPMFRDWAWYLGAYQQYQIALLLATEVFYRPNHRAAERIWPCLDWVFQLDPNVPREQKSLQILTEIMSKTNLYMNLRKVRAPTAINKAVPGKKAVKESPPPPPPLPDHPPLQPQSQGHPYPPASQPHHSAAGDVPMLKTEHIPCPPPFSSSLSGPMDSTFVPNTLPPSSFSMSMMLPPQPQLQDPRQHQYQQQHQHQQHQPLDFLPPNHHHMVFTGVTNGEALWGLPPQNAGAGSPENSSDGGSVAGQQRHGSFAGPVGHPMGQPPMINVMQDLDWEALNELFPTDPQTGQLSFDTFLENGMGPW</sequence>
<accession>A0ACB7PS99</accession>
<comment type="caution">
    <text evidence="1">The sequence shown here is derived from an EMBL/GenBank/DDBJ whole genome shotgun (WGS) entry which is preliminary data.</text>
</comment>
<dbReference type="EMBL" id="JAGIZQ010000001">
    <property type="protein sequence ID" value="KAH6650708.1"/>
    <property type="molecule type" value="Genomic_DNA"/>
</dbReference>
<protein>
    <submittedName>
        <fullName evidence="1">Uncharacterized protein</fullName>
    </submittedName>
</protein>
<keyword evidence="2" id="KW-1185">Reference proteome</keyword>
<reference evidence="1 2" key="1">
    <citation type="journal article" date="2021" name="Nat. Commun.">
        <title>Genetic determinants of endophytism in the Arabidopsis root mycobiome.</title>
        <authorList>
            <person name="Mesny F."/>
            <person name="Miyauchi S."/>
            <person name="Thiergart T."/>
            <person name="Pickel B."/>
            <person name="Atanasova L."/>
            <person name="Karlsson M."/>
            <person name="Huettel B."/>
            <person name="Barry K.W."/>
            <person name="Haridas S."/>
            <person name="Chen C."/>
            <person name="Bauer D."/>
            <person name="Andreopoulos W."/>
            <person name="Pangilinan J."/>
            <person name="LaButti K."/>
            <person name="Riley R."/>
            <person name="Lipzen A."/>
            <person name="Clum A."/>
            <person name="Drula E."/>
            <person name="Henrissat B."/>
            <person name="Kohler A."/>
            <person name="Grigoriev I.V."/>
            <person name="Martin F.M."/>
            <person name="Hacquard S."/>
        </authorList>
    </citation>
    <scope>NUCLEOTIDE SEQUENCE [LARGE SCALE GENOMIC DNA]</scope>
    <source>
        <strain evidence="1 2">MPI-SDFR-AT-0079</strain>
    </source>
</reference>
<proteinExistence type="predicted"/>
<gene>
    <name evidence="1" type="ORF">F5144DRAFT_57281</name>
</gene>